<dbReference type="InterPro" id="IPR023387">
    <property type="entry name" value="DUF1653-like_dom"/>
</dbReference>
<protein>
    <submittedName>
        <fullName evidence="2">DUF1653 domain-containing protein</fullName>
    </submittedName>
</protein>
<dbReference type="Gene3D" id="2.30.30.320">
    <property type="entry name" value="DUF1653-like domain"/>
    <property type="match status" value="1"/>
</dbReference>
<name>A0ABV7CP61_9GAMM</name>
<evidence type="ECO:0000313" key="2">
    <source>
        <dbReference type="EMBL" id="MFC3034211.1"/>
    </source>
</evidence>
<keyword evidence="3" id="KW-1185">Reference proteome</keyword>
<proteinExistence type="predicted"/>
<accession>A0ABV7CP61</accession>
<gene>
    <name evidence="2" type="ORF">ACFOEE_17020</name>
</gene>
<feature type="domain" description="DUF1653" evidence="1">
    <location>
        <begin position="8"/>
        <end position="68"/>
    </location>
</feature>
<dbReference type="Proteomes" id="UP001595453">
    <property type="component" value="Unassembled WGS sequence"/>
</dbReference>
<sequence>MTTLLKPGIYQHYKGPLYKVLMVAKHSENEELHVVYQTQYGDYDFWLRPLTMFTEMVTVDGQTVPRFRYIGPAD</sequence>
<organism evidence="2 3">
    <name type="scientific">Pseudoalteromonas fenneropenaei</name>
    <dbReference type="NCBI Taxonomy" id="1737459"/>
    <lineage>
        <taxon>Bacteria</taxon>
        <taxon>Pseudomonadati</taxon>
        <taxon>Pseudomonadota</taxon>
        <taxon>Gammaproteobacteria</taxon>
        <taxon>Alteromonadales</taxon>
        <taxon>Pseudoalteromonadaceae</taxon>
        <taxon>Pseudoalteromonas</taxon>
    </lineage>
</organism>
<dbReference type="InterPro" id="IPR037135">
    <property type="entry name" value="DUF1653-like_dom_sf"/>
</dbReference>
<dbReference type="Pfam" id="PF07866">
    <property type="entry name" value="DUF1653"/>
    <property type="match status" value="1"/>
</dbReference>
<evidence type="ECO:0000313" key="3">
    <source>
        <dbReference type="Proteomes" id="UP001595453"/>
    </source>
</evidence>
<dbReference type="RefSeq" id="WP_377127071.1">
    <property type="nucleotide sequence ID" value="NZ_JBHRSD010000034.1"/>
</dbReference>
<evidence type="ECO:0000259" key="1">
    <source>
        <dbReference type="Pfam" id="PF07866"/>
    </source>
</evidence>
<reference evidence="3" key="1">
    <citation type="journal article" date="2019" name="Int. J. Syst. Evol. Microbiol.">
        <title>The Global Catalogue of Microorganisms (GCM) 10K type strain sequencing project: providing services to taxonomists for standard genome sequencing and annotation.</title>
        <authorList>
            <consortium name="The Broad Institute Genomics Platform"/>
            <consortium name="The Broad Institute Genome Sequencing Center for Infectious Disease"/>
            <person name="Wu L."/>
            <person name="Ma J."/>
        </authorList>
    </citation>
    <scope>NUCLEOTIDE SEQUENCE [LARGE SCALE GENOMIC DNA]</scope>
    <source>
        <strain evidence="3">KCTC 42730</strain>
    </source>
</reference>
<comment type="caution">
    <text evidence="2">The sequence shown here is derived from an EMBL/GenBank/DDBJ whole genome shotgun (WGS) entry which is preliminary data.</text>
</comment>
<dbReference type="EMBL" id="JBHRSD010000034">
    <property type="protein sequence ID" value="MFC3034211.1"/>
    <property type="molecule type" value="Genomic_DNA"/>
</dbReference>